<dbReference type="eggNOG" id="COG1508">
    <property type="taxonomic scope" value="Bacteria"/>
</dbReference>
<evidence type="ECO:0000256" key="1">
    <source>
        <dbReference type="SAM" id="MobiDB-lite"/>
    </source>
</evidence>
<gene>
    <name evidence="3" type="ORF">MESS2_1540031</name>
</gene>
<dbReference type="GO" id="GO:0006352">
    <property type="term" value="P:DNA-templated transcription initiation"/>
    <property type="evidence" value="ECO:0007669"/>
    <property type="project" value="InterPro"/>
</dbReference>
<organism evidence="3 4">
    <name type="scientific">Mesorhizobium metallidurans STM 2683</name>
    <dbReference type="NCBI Taxonomy" id="1297569"/>
    <lineage>
        <taxon>Bacteria</taxon>
        <taxon>Pseudomonadati</taxon>
        <taxon>Pseudomonadota</taxon>
        <taxon>Alphaproteobacteria</taxon>
        <taxon>Hyphomicrobiales</taxon>
        <taxon>Phyllobacteriaceae</taxon>
        <taxon>Mesorhizobium</taxon>
    </lineage>
</organism>
<protein>
    <recommendedName>
        <fullName evidence="2">RNA polymerase sigma factor 54 core-binding domain-containing protein</fullName>
    </recommendedName>
</protein>
<feature type="region of interest" description="Disordered" evidence="1">
    <location>
        <begin position="96"/>
        <end position="132"/>
    </location>
</feature>
<proteinExistence type="predicted"/>
<dbReference type="PRINTS" id="PR00045">
    <property type="entry name" value="SIGMA54FCT"/>
</dbReference>
<dbReference type="InterPro" id="IPR007046">
    <property type="entry name" value="RNA_pol_sigma_54_core-bd"/>
</dbReference>
<accession>M5F0K2</accession>
<dbReference type="STRING" id="1297569.MESS2_1540031"/>
<sequence>MALAAKLQLRQSQSLVMTPQLMQSIRLLQFTHVELERFIDDEIERNPLLERAEPQDDAASDQAQKVDAAPEAAGDWFETDTAWSAEAISEKLDTSLENLFPDDPGTSERLGPDLTAQWKSASGNGSSSSSSEGFDAADIAAAAITLRDHVGEQVALAFGDPAARLIAGELADGLDEAGYMRADMAEIAVRLGTNEAAVAKVLAVCQAFEPAGIFARDLAECLALQLAVRDRLDPAMKALIANLELLARRDFQTLKRICGVDEEDLLDMLAEIRALDPRPGMAFSGGASDAIVADVEVRAANDGSWTVELNAETLPRVLVDHIYFAQVSPHAKKPDGKGFPGRVPAERQLADAQPRPAGKDHPQGCFRDRAPAGRFPRAWRAASEAAQFAHGGRRHRHARIDRQPGHGEQIHADAAWRVRTALFLHRLDRVVGRRRCAFVGSGARSHQAADRRGETRRRAFRRCDCGHVAGKRRRYRQAHGRQVPGRHEHSLVGATAARKTRAGQRRALVSQPDFHSFRASLTSCNEVARSPPA</sequence>
<dbReference type="Pfam" id="PF04963">
    <property type="entry name" value="Sigma54_CBD"/>
    <property type="match status" value="1"/>
</dbReference>
<evidence type="ECO:0000259" key="2">
    <source>
        <dbReference type="Pfam" id="PF04963"/>
    </source>
</evidence>
<dbReference type="InterPro" id="IPR038709">
    <property type="entry name" value="RpoN_core-bd_sf"/>
</dbReference>
<reference evidence="3 4" key="1">
    <citation type="submission" date="2013-02" db="EMBL/GenBank/DDBJ databases">
        <authorList>
            <person name="Genoscope - CEA"/>
        </authorList>
    </citation>
    <scope>NUCLEOTIDE SEQUENCE [LARGE SCALE GENOMIC DNA]</scope>
    <source>
        <strain evidence="3 4">STM 2683</strain>
    </source>
</reference>
<dbReference type="GO" id="GO:0001216">
    <property type="term" value="F:DNA-binding transcription activator activity"/>
    <property type="evidence" value="ECO:0007669"/>
    <property type="project" value="InterPro"/>
</dbReference>
<dbReference type="GO" id="GO:0016987">
    <property type="term" value="F:sigma factor activity"/>
    <property type="evidence" value="ECO:0007669"/>
    <property type="project" value="InterPro"/>
</dbReference>
<comment type="caution">
    <text evidence="3">The sequence shown here is derived from an EMBL/GenBank/DDBJ whole genome shotgun (WGS) entry which is preliminary data.</text>
</comment>
<keyword evidence="4" id="KW-1185">Reference proteome</keyword>
<feature type="compositionally biased region" description="Low complexity" evidence="1">
    <location>
        <begin position="120"/>
        <end position="132"/>
    </location>
</feature>
<dbReference type="AlphaFoldDB" id="M5F0K2"/>
<name>M5F0K2_9HYPH</name>
<dbReference type="PANTHER" id="PTHR32248">
    <property type="entry name" value="RNA POLYMERASE SIGMA-54 FACTOR"/>
    <property type="match status" value="1"/>
</dbReference>
<dbReference type="Proteomes" id="UP000012062">
    <property type="component" value="Unassembled WGS sequence"/>
</dbReference>
<evidence type="ECO:0000313" key="3">
    <source>
        <dbReference type="EMBL" id="CCV05346.1"/>
    </source>
</evidence>
<dbReference type="InterPro" id="IPR000394">
    <property type="entry name" value="RNA_pol_sigma_54"/>
</dbReference>
<dbReference type="Pfam" id="PF00309">
    <property type="entry name" value="Sigma54_AID"/>
    <property type="match status" value="1"/>
</dbReference>
<dbReference type="GO" id="GO:0003677">
    <property type="term" value="F:DNA binding"/>
    <property type="evidence" value="ECO:0007669"/>
    <property type="project" value="InterPro"/>
</dbReference>
<dbReference type="Gene3D" id="1.10.10.1330">
    <property type="entry name" value="RNA polymerase sigma-54 factor, core-binding domain"/>
    <property type="match status" value="1"/>
</dbReference>
<dbReference type="PANTHER" id="PTHR32248:SF4">
    <property type="entry name" value="RNA POLYMERASE SIGMA-54 FACTOR"/>
    <property type="match status" value="1"/>
</dbReference>
<feature type="region of interest" description="Disordered" evidence="1">
    <location>
        <begin position="52"/>
        <end position="72"/>
    </location>
</feature>
<dbReference type="EMBL" id="CAUM01000062">
    <property type="protein sequence ID" value="CCV05346.1"/>
    <property type="molecule type" value="Genomic_DNA"/>
</dbReference>
<evidence type="ECO:0000313" key="4">
    <source>
        <dbReference type="Proteomes" id="UP000012062"/>
    </source>
</evidence>
<feature type="region of interest" description="Disordered" evidence="1">
    <location>
        <begin position="474"/>
        <end position="503"/>
    </location>
</feature>
<feature type="domain" description="RNA polymerase sigma factor 54 core-binding" evidence="2">
    <location>
        <begin position="138"/>
        <end position="323"/>
    </location>
</feature>